<evidence type="ECO:0000313" key="1">
    <source>
        <dbReference type="EMBL" id="OHV14569.1"/>
    </source>
</evidence>
<protein>
    <submittedName>
        <fullName evidence="1">Uncharacterized protein</fullName>
    </submittedName>
</protein>
<sequence>MQVAKVLGVAAVAFRQRVEGSADDLLLGRPGMPPTHGGEDRLGFHAAGGYATQGFPDLTDILDRAE</sequence>
<accession>A0A1S1NZY9</accession>
<dbReference type="AlphaFoldDB" id="A0A1S1NZY9"/>
<dbReference type="Proteomes" id="UP000180215">
    <property type="component" value="Unassembled WGS sequence"/>
</dbReference>
<name>A0A1S1NZY9_METEX</name>
<reference evidence="1 2" key="1">
    <citation type="submission" date="2016-10" db="EMBL/GenBank/DDBJ databases">
        <title>Draft genome sequence of Methylobacterium extorquens CP3, a seed endophyte of Crotalaria pumila with plant growth-promoting and metal tolerance properties.</title>
        <authorList>
            <person name="Sanchez-Lopez A.S."/>
            <person name="Van Hamme J.D."/>
            <person name="Thijs S."/>
            <person name="Mcammond B.M."/>
            <person name="Stevens V."/>
            <person name="Gonzalez-Chavez M.D.C."/>
            <person name="Vangronsveld J."/>
        </authorList>
    </citation>
    <scope>NUCLEOTIDE SEQUENCE [LARGE SCALE GENOMIC DNA]</scope>
    <source>
        <strain evidence="1 2">CP3</strain>
    </source>
</reference>
<evidence type="ECO:0000313" key="2">
    <source>
        <dbReference type="Proteomes" id="UP000180215"/>
    </source>
</evidence>
<comment type="caution">
    <text evidence="1">The sequence shown here is derived from an EMBL/GenBank/DDBJ whole genome shotgun (WGS) entry which is preliminary data.</text>
</comment>
<gene>
    <name evidence="1" type="ORF">BK022_25645</name>
</gene>
<dbReference type="EMBL" id="MNAO01000530">
    <property type="protein sequence ID" value="OHV14569.1"/>
    <property type="molecule type" value="Genomic_DNA"/>
</dbReference>
<organism evidence="1 2">
    <name type="scientific">Methylorubrum extorquens</name>
    <name type="common">Methylobacterium dichloromethanicum</name>
    <name type="synonym">Methylobacterium extorquens</name>
    <dbReference type="NCBI Taxonomy" id="408"/>
    <lineage>
        <taxon>Bacteria</taxon>
        <taxon>Pseudomonadati</taxon>
        <taxon>Pseudomonadota</taxon>
        <taxon>Alphaproteobacteria</taxon>
        <taxon>Hyphomicrobiales</taxon>
        <taxon>Methylobacteriaceae</taxon>
        <taxon>Methylorubrum</taxon>
    </lineage>
</organism>
<proteinExistence type="predicted"/>